<sequence length="107" mass="11959">MLEHAWNELKNEQKWCVFSSGVKDVHGSSSKRRKLDGGSTQSASSQSVNNVHDDSDQPVEVRPHGVKAAKGKMKKTVSKTATDLEQVKKLERIQTVWDIKQKAAMIK</sequence>
<evidence type="ECO:0000313" key="4">
    <source>
        <dbReference type="Proteomes" id="UP000029120"/>
    </source>
</evidence>
<evidence type="ECO:0000259" key="2">
    <source>
        <dbReference type="Pfam" id="PF14303"/>
    </source>
</evidence>
<evidence type="ECO:0000313" key="3">
    <source>
        <dbReference type="EMBL" id="KFK24311.1"/>
    </source>
</evidence>
<dbReference type="InterPro" id="IPR029466">
    <property type="entry name" value="NAM-associated_C"/>
</dbReference>
<dbReference type="Gramene" id="KFK24311">
    <property type="protein sequence ID" value="KFK24311"/>
    <property type="gene ID" value="AALP_AAs59294U000100"/>
</dbReference>
<dbReference type="Proteomes" id="UP000029120">
    <property type="component" value="Unassembled WGS sequence"/>
</dbReference>
<feature type="compositionally biased region" description="Polar residues" evidence="1">
    <location>
        <begin position="38"/>
        <end position="50"/>
    </location>
</feature>
<dbReference type="OrthoDB" id="1096313at2759"/>
<organism evidence="3 4">
    <name type="scientific">Arabis alpina</name>
    <name type="common">Alpine rock-cress</name>
    <dbReference type="NCBI Taxonomy" id="50452"/>
    <lineage>
        <taxon>Eukaryota</taxon>
        <taxon>Viridiplantae</taxon>
        <taxon>Streptophyta</taxon>
        <taxon>Embryophyta</taxon>
        <taxon>Tracheophyta</taxon>
        <taxon>Spermatophyta</taxon>
        <taxon>Magnoliopsida</taxon>
        <taxon>eudicotyledons</taxon>
        <taxon>Gunneridae</taxon>
        <taxon>Pentapetalae</taxon>
        <taxon>rosids</taxon>
        <taxon>malvids</taxon>
        <taxon>Brassicales</taxon>
        <taxon>Brassicaceae</taxon>
        <taxon>Arabideae</taxon>
        <taxon>Arabis</taxon>
    </lineage>
</organism>
<feature type="domain" description="No apical meristem-associated C-terminal" evidence="2">
    <location>
        <begin position="2"/>
        <end position="97"/>
    </location>
</feature>
<keyword evidence="4" id="KW-1185">Reference proteome</keyword>
<protein>
    <recommendedName>
        <fullName evidence="2">No apical meristem-associated C-terminal domain-containing protein</fullName>
    </recommendedName>
</protein>
<feature type="compositionally biased region" description="Basic and acidic residues" evidence="1">
    <location>
        <begin position="51"/>
        <end position="63"/>
    </location>
</feature>
<dbReference type="AlphaFoldDB" id="A0A087G359"/>
<dbReference type="PANTHER" id="PTHR45023:SF4">
    <property type="entry name" value="GLYCINE-RICH PROTEIN-RELATED"/>
    <property type="match status" value="1"/>
</dbReference>
<proteinExistence type="predicted"/>
<feature type="region of interest" description="Disordered" evidence="1">
    <location>
        <begin position="23"/>
        <end position="74"/>
    </location>
</feature>
<dbReference type="OMA" id="WCEISTA"/>
<dbReference type="PANTHER" id="PTHR45023">
    <property type="match status" value="1"/>
</dbReference>
<reference evidence="4" key="1">
    <citation type="journal article" date="2015" name="Nat. Plants">
        <title>Genome expansion of Arabis alpina linked with retrotransposition and reduced symmetric DNA methylation.</title>
        <authorList>
            <person name="Willing E.M."/>
            <person name="Rawat V."/>
            <person name="Mandakova T."/>
            <person name="Maumus F."/>
            <person name="James G.V."/>
            <person name="Nordstroem K.J."/>
            <person name="Becker C."/>
            <person name="Warthmann N."/>
            <person name="Chica C."/>
            <person name="Szarzynska B."/>
            <person name="Zytnicki M."/>
            <person name="Albani M.C."/>
            <person name="Kiefer C."/>
            <person name="Bergonzi S."/>
            <person name="Castaings L."/>
            <person name="Mateos J.L."/>
            <person name="Berns M.C."/>
            <person name="Bujdoso N."/>
            <person name="Piofczyk T."/>
            <person name="de Lorenzo L."/>
            <person name="Barrero-Sicilia C."/>
            <person name="Mateos I."/>
            <person name="Piednoel M."/>
            <person name="Hagmann J."/>
            <person name="Chen-Min-Tao R."/>
            <person name="Iglesias-Fernandez R."/>
            <person name="Schuster S.C."/>
            <person name="Alonso-Blanco C."/>
            <person name="Roudier F."/>
            <person name="Carbonero P."/>
            <person name="Paz-Ares J."/>
            <person name="Davis S.J."/>
            <person name="Pecinka A."/>
            <person name="Quesneville H."/>
            <person name="Colot V."/>
            <person name="Lysak M.A."/>
            <person name="Weigel D."/>
            <person name="Coupland G."/>
            <person name="Schneeberger K."/>
        </authorList>
    </citation>
    <scope>NUCLEOTIDE SEQUENCE [LARGE SCALE GENOMIC DNA]</scope>
    <source>
        <strain evidence="4">cv. Pajares</strain>
    </source>
</reference>
<dbReference type="Pfam" id="PF14303">
    <property type="entry name" value="NAM-associated"/>
    <property type="match status" value="1"/>
</dbReference>
<name>A0A087G359_ARAAL</name>
<feature type="non-terminal residue" evidence="3">
    <location>
        <position position="107"/>
    </location>
</feature>
<accession>A0A087G359</accession>
<feature type="compositionally biased region" description="Basic residues" evidence="1">
    <location>
        <begin position="64"/>
        <end position="74"/>
    </location>
</feature>
<gene>
    <name evidence="3" type="ORF">AALP_AAs59294U000100</name>
</gene>
<evidence type="ECO:0000256" key="1">
    <source>
        <dbReference type="SAM" id="MobiDB-lite"/>
    </source>
</evidence>
<dbReference type="EMBL" id="KL970125">
    <property type="protein sequence ID" value="KFK24311.1"/>
    <property type="molecule type" value="Genomic_DNA"/>
</dbReference>